<gene>
    <name evidence="2" type="ORF">pipiens_000988</name>
</gene>
<feature type="non-terminal residue" evidence="2">
    <location>
        <position position="91"/>
    </location>
</feature>
<proteinExistence type="predicted"/>
<feature type="region of interest" description="Disordered" evidence="1">
    <location>
        <begin position="33"/>
        <end position="56"/>
    </location>
</feature>
<accession>A0ABD1DQS1</accession>
<reference evidence="2 3" key="1">
    <citation type="submission" date="2024-05" db="EMBL/GenBank/DDBJ databases">
        <title>Culex pipiens pipiens assembly and annotation.</title>
        <authorList>
            <person name="Alout H."/>
            <person name="Durand T."/>
        </authorList>
    </citation>
    <scope>NUCLEOTIDE SEQUENCE [LARGE SCALE GENOMIC DNA]</scope>
    <source>
        <strain evidence="2">HA-2024</strain>
        <tissue evidence="2">Whole body</tissue>
    </source>
</reference>
<name>A0ABD1DQS1_CULPP</name>
<organism evidence="2 3">
    <name type="scientific">Culex pipiens pipiens</name>
    <name type="common">Northern house mosquito</name>
    <dbReference type="NCBI Taxonomy" id="38569"/>
    <lineage>
        <taxon>Eukaryota</taxon>
        <taxon>Metazoa</taxon>
        <taxon>Ecdysozoa</taxon>
        <taxon>Arthropoda</taxon>
        <taxon>Hexapoda</taxon>
        <taxon>Insecta</taxon>
        <taxon>Pterygota</taxon>
        <taxon>Neoptera</taxon>
        <taxon>Endopterygota</taxon>
        <taxon>Diptera</taxon>
        <taxon>Nematocera</taxon>
        <taxon>Culicoidea</taxon>
        <taxon>Culicidae</taxon>
        <taxon>Culicinae</taxon>
        <taxon>Culicini</taxon>
        <taxon>Culex</taxon>
        <taxon>Culex</taxon>
    </lineage>
</organism>
<evidence type="ECO:0000313" key="3">
    <source>
        <dbReference type="Proteomes" id="UP001562425"/>
    </source>
</evidence>
<evidence type="ECO:0000256" key="1">
    <source>
        <dbReference type="SAM" id="MobiDB-lite"/>
    </source>
</evidence>
<dbReference type="Proteomes" id="UP001562425">
    <property type="component" value="Unassembled WGS sequence"/>
</dbReference>
<comment type="caution">
    <text evidence="2">The sequence shown here is derived from an EMBL/GenBank/DDBJ whole genome shotgun (WGS) entry which is preliminary data.</text>
</comment>
<protein>
    <submittedName>
        <fullName evidence="2">Uncharacterized protein</fullName>
    </submittedName>
</protein>
<evidence type="ECO:0000313" key="2">
    <source>
        <dbReference type="EMBL" id="KAL1402093.1"/>
    </source>
</evidence>
<dbReference type="AlphaFoldDB" id="A0ABD1DQS1"/>
<keyword evidence="3" id="KW-1185">Reference proteome</keyword>
<sequence>MVGSSAQGQPPVDPARTISKTIARVIDYMYPDQAPPAASGPASELVGSAAPKVSAPKQSDLQFVEGMQRMLNTYQKELVGKKSCSSPGRCR</sequence>
<dbReference type="EMBL" id="JBEHCU010003585">
    <property type="protein sequence ID" value="KAL1402093.1"/>
    <property type="molecule type" value="Genomic_DNA"/>
</dbReference>